<dbReference type="GO" id="GO:0000724">
    <property type="term" value="P:double-strand break repair via homologous recombination"/>
    <property type="evidence" value="ECO:0007669"/>
    <property type="project" value="TreeGrafter"/>
</dbReference>
<dbReference type="EC" id="5.6.2.4" evidence="7"/>
<comment type="catalytic activity">
    <reaction evidence="7">
        <text>ATP + H2O = ADP + phosphate + H(+)</text>
        <dbReference type="Rhea" id="RHEA:13065"/>
        <dbReference type="ChEBI" id="CHEBI:15377"/>
        <dbReference type="ChEBI" id="CHEBI:15378"/>
        <dbReference type="ChEBI" id="CHEBI:30616"/>
        <dbReference type="ChEBI" id="CHEBI:43474"/>
        <dbReference type="ChEBI" id="CHEBI:456216"/>
    </reaction>
</comment>
<evidence type="ECO:0000259" key="9">
    <source>
        <dbReference type="PROSITE" id="PS51192"/>
    </source>
</evidence>
<dbReference type="PROSITE" id="PS51192">
    <property type="entry name" value="HELICASE_ATP_BIND_1"/>
    <property type="match status" value="1"/>
</dbReference>
<comment type="similarity">
    <text evidence="1 7">Belongs to the helicase family. RecQ subfamily.</text>
</comment>
<evidence type="ECO:0000313" key="12">
    <source>
        <dbReference type="Proteomes" id="UP000807353"/>
    </source>
</evidence>
<protein>
    <recommendedName>
        <fullName evidence="7">ATP-dependent DNA helicase</fullName>
        <ecNumber evidence="7">5.6.2.4</ecNumber>
    </recommendedName>
</protein>
<keyword evidence="4 7" id="KW-0347">Helicase</keyword>
<dbReference type="GO" id="GO:0043138">
    <property type="term" value="F:3'-5' DNA helicase activity"/>
    <property type="evidence" value="ECO:0007669"/>
    <property type="project" value="UniProtKB-EC"/>
</dbReference>
<dbReference type="GO" id="GO:0005524">
    <property type="term" value="F:ATP binding"/>
    <property type="evidence" value="ECO:0007669"/>
    <property type="project" value="UniProtKB-KW"/>
</dbReference>
<proteinExistence type="inferred from homology"/>
<dbReference type="SUPFAM" id="SSF52540">
    <property type="entry name" value="P-loop containing nucleoside triphosphate hydrolases"/>
    <property type="match status" value="1"/>
</dbReference>
<sequence>MSANSLKNSKQRSDVEDCYYVLTEIFGHSGYKGKQEQIIEAAIQGADVFVVAPTGMGKVPAAAEKHGITIVVSPLLALMKNQVASLRRRDIPVVAFTSETSQIEKKKIVDDLNSGHPENRLLYITPERLKTNDIMVLLDKVYAQGKLNRLVVDEAHCISEWGHDFRADYRRLGNFRGRYRDVPIMALTATATPGVQQDIIRSLKMSEEHLYRALHPFNRSNLFYEVRYMSVPEPVSQMADIFDYITTIYGRRGRPSSGVIYCRKRATCDELSRYLSTKGIRSKPYHRGVGSSTLDKTLKDWTLGGGSEAGQGIDVVVATIAFGLGIDKGDVRYIIHYDLPKSFEGYYQETGRAGRDGFPSKCILYYSREDATSVKHWVTSSHDSRLNLESDGPPPSQRSLDSLSSLLLFAENTDVCRHISVCRYFGEVINADDPNINKQYCDRMCDVCKYPEKTNRRIRKLSPRTVRPDLENDYRSRPGPSKLQSTPVYGTTKRGAPESARDNTKKIKISYAPALVTKPFSSASSLAKPFKPPFKPPLKAAIQPTEVQINRPSAQSLLQKNVTSDNDIIVIGDGDLLRDFTMKPDDNHLLDMPDIVIELDIPFSRKVPTDSRLRAFNKIRRALCGVFMIGPDHESWGHVEGAPAGYEARDAIISTVSKEVELTSLSMCSTTEGYEARITDIAYMMAQTFKQILKGEPGTDADEEYEDGREILETITRACKSRRKKKQERGPRSPR</sequence>
<feature type="domain" description="Helicase ATP-binding" evidence="9">
    <location>
        <begin position="39"/>
        <end position="209"/>
    </location>
</feature>
<dbReference type="GO" id="GO:0005634">
    <property type="term" value="C:nucleus"/>
    <property type="evidence" value="ECO:0007669"/>
    <property type="project" value="UniProtKB-SubCell"/>
</dbReference>
<evidence type="ECO:0000313" key="11">
    <source>
        <dbReference type="EMBL" id="KAF9465274.1"/>
    </source>
</evidence>
<keyword evidence="12" id="KW-1185">Reference proteome</keyword>
<dbReference type="SMART" id="SM00490">
    <property type="entry name" value="HELICc"/>
    <property type="match status" value="1"/>
</dbReference>
<keyword evidence="3 7" id="KW-0378">Hydrolase</keyword>
<name>A0A9P5Y9Q7_9AGAR</name>
<evidence type="ECO:0000256" key="4">
    <source>
        <dbReference type="ARBA" id="ARBA00022806"/>
    </source>
</evidence>
<feature type="domain" description="Helicase C-terminal" evidence="10">
    <location>
        <begin position="240"/>
        <end position="401"/>
    </location>
</feature>
<dbReference type="PANTHER" id="PTHR13710:SF152">
    <property type="entry name" value="ATP-DEPENDENT DNA HELICASE Q5"/>
    <property type="match status" value="1"/>
</dbReference>
<evidence type="ECO:0000256" key="6">
    <source>
        <dbReference type="ARBA" id="ARBA00034617"/>
    </source>
</evidence>
<accession>A0A9P5Y9Q7</accession>
<keyword evidence="5 7" id="KW-0067">ATP-binding</keyword>
<evidence type="ECO:0000256" key="2">
    <source>
        <dbReference type="ARBA" id="ARBA00022741"/>
    </source>
</evidence>
<dbReference type="GO" id="GO:0016787">
    <property type="term" value="F:hydrolase activity"/>
    <property type="evidence" value="ECO:0007669"/>
    <property type="project" value="UniProtKB-KW"/>
</dbReference>
<dbReference type="InterPro" id="IPR032284">
    <property type="entry name" value="RecQ_Zn-bd"/>
</dbReference>
<keyword evidence="2 7" id="KW-0547">Nucleotide-binding</keyword>
<evidence type="ECO:0000256" key="8">
    <source>
        <dbReference type="SAM" id="MobiDB-lite"/>
    </source>
</evidence>
<evidence type="ECO:0000259" key="10">
    <source>
        <dbReference type="PROSITE" id="PS51194"/>
    </source>
</evidence>
<dbReference type="NCBIfam" id="TIGR00614">
    <property type="entry name" value="recQ_fam"/>
    <property type="match status" value="1"/>
</dbReference>
<feature type="region of interest" description="Disordered" evidence="8">
    <location>
        <begin position="468"/>
        <end position="503"/>
    </location>
</feature>
<comment type="catalytic activity">
    <reaction evidence="6 7">
        <text>Couples ATP hydrolysis with the unwinding of duplex DNA by translocating in the 3'-5' direction.</text>
        <dbReference type="EC" id="5.6.2.4"/>
    </reaction>
</comment>
<dbReference type="AlphaFoldDB" id="A0A9P5Y9Q7"/>
<dbReference type="EMBL" id="MU150248">
    <property type="protein sequence ID" value="KAF9465274.1"/>
    <property type="molecule type" value="Genomic_DNA"/>
</dbReference>
<dbReference type="PANTHER" id="PTHR13710">
    <property type="entry name" value="DNA HELICASE RECQ FAMILY MEMBER"/>
    <property type="match status" value="1"/>
</dbReference>
<dbReference type="Gene3D" id="3.40.50.300">
    <property type="entry name" value="P-loop containing nucleotide triphosphate hydrolases"/>
    <property type="match status" value="2"/>
</dbReference>
<dbReference type="InterPro" id="IPR011545">
    <property type="entry name" value="DEAD/DEAH_box_helicase_dom"/>
</dbReference>
<evidence type="ECO:0000256" key="3">
    <source>
        <dbReference type="ARBA" id="ARBA00022801"/>
    </source>
</evidence>
<reference evidence="11" key="1">
    <citation type="submission" date="2020-11" db="EMBL/GenBank/DDBJ databases">
        <authorList>
            <consortium name="DOE Joint Genome Institute"/>
            <person name="Ahrendt S."/>
            <person name="Riley R."/>
            <person name="Andreopoulos W."/>
            <person name="Labutti K."/>
            <person name="Pangilinan J."/>
            <person name="Ruiz-Duenas F.J."/>
            <person name="Barrasa J.M."/>
            <person name="Sanchez-Garcia M."/>
            <person name="Camarero S."/>
            <person name="Miyauchi S."/>
            <person name="Serrano A."/>
            <person name="Linde D."/>
            <person name="Babiker R."/>
            <person name="Drula E."/>
            <person name="Ayuso-Fernandez I."/>
            <person name="Pacheco R."/>
            <person name="Padilla G."/>
            <person name="Ferreira P."/>
            <person name="Barriuso J."/>
            <person name="Kellner H."/>
            <person name="Castanera R."/>
            <person name="Alfaro M."/>
            <person name="Ramirez L."/>
            <person name="Pisabarro A.G."/>
            <person name="Kuo A."/>
            <person name="Tritt A."/>
            <person name="Lipzen A."/>
            <person name="He G."/>
            <person name="Yan M."/>
            <person name="Ng V."/>
            <person name="Cullen D."/>
            <person name="Martin F."/>
            <person name="Rosso M.-N."/>
            <person name="Henrissat B."/>
            <person name="Hibbett D."/>
            <person name="Martinez A.T."/>
            <person name="Grigoriev I.V."/>
        </authorList>
    </citation>
    <scope>NUCLEOTIDE SEQUENCE</scope>
    <source>
        <strain evidence="11">CBS 247.69</strain>
    </source>
</reference>
<dbReference type="GO" id="GO:0005737">
    <property type="term" value="C:cytoplasm"/>
    <property type="evidence" value="ECO:0007669"/>
    <property type="project" value="TreeGrafter"/>
</dbReference>
<dbReference type="InterPro" id="IPR027417">
    <property type="entry name" value="P-loop_NTPase"/>
</dbReference>
<comment type="subcellular location">
    <subcellularLocation>
        <location evidence="7">Nucleus</location>
    </subcellularLocation>
</comment>
<comment type="caution">
    <text evidence="11">The sequence shown here is derived from an EMBL/GenBank/DDBJ whole genome shotgun (WGS) entry which is preliminary data.</text>
</comment>
<dbReference type="PROSITE" id="PS51194">
    <property type="entry name" value="HELICASE_CTER"/>
    <property type="match status" value="1"/>
</dbReference>
<dbReference type="GO" id="GO:0003676">
    <property type="term" value="F:nucleic acid binding"/>
    <property type="evidence" value="ECO:0007669"/>
    <property type="project" value="InterPro"/>
</dbReference>
<organism evidence="11 12">
    <name type="scientific">Collybia nuda</name>
    <dbReference type="NCBI Taxonomy" id="64659"/>
    <lineage>
        <taxon>Eukaryota</taxon>
        <taxon>Fungi</taxon>
        <taxon>Dikarya</taxon>
        <taxon>Basidiomycota</taxon>
        <taxon>Agaricomycotina</taxon>
        <taxon>Agaricomycetes</taxon>
        <taxon>Agaricomycetidae</taxon>
        <taxon>Agaricales</taxon>
        <taxon>Tricholomatineae</taxon>
        <taxon>Clitocybaceae</taxon>
        <taxon>Collybia</taxon>
    </lineage>
</organism>
<keyword evidence="7" id="KW-0539">Nucleus</keyword>
<dbReference type="CDD" id="cd17920">
    <property type="entry name" value="DEXHc_RecQ"/>
    <property type="match status" value="1"/>
</dbReference>
<dbReference type="GO" id="GO:0005694">
    <property type="term" value="C:chromosome"/>
    <property type="evidence" value="ECO:0007669"/>
    <property type="project" value="TreeGrafter"/>
</dbReference>
<dbReference type="InterPro" id="IPR014001">
    <property type="entry name" value="Helicase_ATP-bd"/>
</dbReference>
<dbReference type="Proteomes" id="UP000807353">
    <property type="component" value="Unassembled WGS sequence"/>
</dbReference>
<evidence type="ECO:0000256" key="7">
    <source>
        <dbReference type="RuleBase" id="RU364117"/>
    </source>
</evidence>
<evidence type="ECO:0000256" key="1">
    <source>
        <dbReference type="ARBA" id="ARBA00005446"/>
    </source>
</evidence>
<dbReference type="OrthoDB" id="10261556at2759"/>
<dbReference type="Pfam" id="PF00271">
    <property type="entry name" value="Helicase_C"/>
    <property type="match status" value="1"/>
</dbReference>
<dbReference type="Pfam" id="PF00270">
    <property type="entry name" value="DEAD"/>
    <property type="match status" value="1"/>
</dbReference>
<dbReference type="InterPro" id="IPR004589">
    <property type="entry name" value="DNA_helicase_ATP-dep_RecQ"/>
</dbReference>
<dbReference type="FunFam" id="3.40.50.300:FF:001389">
    <property type="entry name" value="ATP-dependent DNA helicase RecQ"/>
    <property type="match status" value="1"/>
</dbReference>
<dbReference type="Pfam" id="PF16124">
    <property type="entry name" value="RecQ_Zn_bind"/>
    <property type="match status" value="1"/>
</dbReference>
<dbReference type="SMART" id="SM00487">
    <property type="entry name" value="DEXDc"/>
    <property type="match status" value="1"/>
</dbReference>
<gene>
    <name evidence="11" type="ORF">BDZ94DRAFT_387022</name>
</gene>
<dbReference type="GO" id="GO:0009378">
    <property type="term" value="F:four-way junction helicase activity"/>
    <property type="evidence" value="ECO:0007669"/>
    <property type="project" value="TreeGrafter"/>
</dbReference>
<evidence type="ECO:0000256" key="5">
    <source>
        <dbReference type="ARBA" id="ARBA00022840"/>
    </source>
</evidence>
<dbReference type="InterPro" id="IPR001650">
    <property type="entry name" value="Helicase_C-like"/>
</dbReference>